<sequence>MLVASIHQPFSMISKTMTEQKEKPQKKYRYTKQLIRLAIENGYTNKDIAEKAGFSSEGQVSKWRNGKALATERQVQFFINEFEHLLKRKMEHLFYSESENQHEFTYHKIEGEIVLTHTLNYRRYNPQPMQKTGLFRIIIVNSGNKFHLIKQKKVGLNNDGSNFRDLLNKKNSHSVQEANWLLVETIKNLEPQQLIDKIDSIESTYRNSEEYIDKLVHHDTIPLKFIVRQLLLKRGYCSNDIIDL</sequence>
<evidence type="ECO:0000313" key="1">
    <source>
        <dbReference type="EMBL" id="PSV81425.1"/>
    </source>
</evidence>
<evidence type="ECO:0008006" key="3">
    <source>
        <dbReference type="Google" id="ProtNLM"/>
    </source>
</evidence>
<proteinExistence type="predicted"/>
<dbReference type="Proteomes" id="UP000241566">
    <property type="component" value="Unassembled WGS sequence"/>
</dbReference>
<accession>A0ABX5GET5</accession>
<protein>
    <recommendedName>
        <fullName evidence="3">HTH cro/C1-type domain-containing protein</fullName>
    </recommendedName>
</protein>
<gene>
    <name evidence="1" type="ORF">CTM94_11755</name>
</gene>
<comment type="caution">
    <text evidence="1">The sequence shown here is derived from an EMBL/GenBank/DDBJ whole genome shotgun (WGS) entry which is preliminary data.</text>
</comment>
<organism evidence="1 2">
    <name type="scientific">Photobacterium leiognathi</name>
    <dbReference type="NCBI Taxonomy" id="553611"/>
    <lineage>
        <taxon>Bacteria</taxon>
        <taxon>Pseudomonadati</taxon>
        <taxon>Pseudomonadota</taxon>
        <taxon>Gammaproteobacteria</taxon>
        <taxon>Vibrionales</taxon>
        <taxon>Vibrionaceae</taxon>
        <taxon>Photobacterium</taxon>
    </lineage>
</organism>
<evidence type="ECO:0000313" key="2">
    <source>
        <dbReference type="Proteomes" id="UP000241566"/>
    </source>
</evidence>
<reference evidence="1 2" key="1">
    <citation type="submission" date="2018-01" db="EMBL/GenBank/DDBJ databases">
        <title>Whole genome sequencing of Histamine producing bacteria.</title>
        <authorList>
            <person name="Butler K."/>
        </authorList>
    </citation>
    <scope>NUCLEOTIDE SEQUENCE [LARGE SCALE GENOMIC DNA]</scope>
    <source>
        <strain evidence="1 2">ATCC 25521</strain>
    </source>
</reference>
<dbReference type="EMBL" id="PYOI01000016">
    <property type="protein sequence ID" value="PSV81425.1"/>
    <property type="molecule type" value="Genomic_DNA"/>
</dbReference>
<keyword evidence="2" id="KW-1185">Reference proteome</keyword>
<name>A0ABX5GET5_PHOLE</name>